<dbReference type="Gene3D" id="1.10.340.30">
    <property type="entry name" value="Hypothetical protein, domain 2"/>
    <property type="match status" value="1"/>
</dbReference>
<dbReference type="Pfam" id="PF03352">
    <property type="entry name" value="Adenine_glyco"/>
    <property type="match status" value="1"/>
</dbReference>
<dbReference type="GO" id="GO:0008725">
    <property type="term" value="F:DNA-3-methyladenine glycosylase activity"/>
    <property type="evidence" value="ECO:0007669"/>
    <property type="project" value="InterPro"/>
</dbReference>
<dbReference type="PANTHER" id="PTHR30037:SF3">
    <property type="entry name" value="BLR0857 PROTEIN"/>
    <property type="match status" value="1"/>
</dbReference>
<evidence type="ECO:0000313" key="2">
    <source>
        <dbReference type="Proteomes" id="UP000051913"/>
    </source>
</evidence>
<sequence length="239" mass="26365">MTAFKTIRARAEKRKGGPKALTKLLPAKPDPKTLAKLGDDRILAEMTKRVFSAGFAWSVIENKWAGFEKAFLGFKPGPLSLKPDEFWDDLMKDTRIVRNGAKIMSVRANAGFVRDIAKEHGSFGKFLANWPSSDEAGLLELLAKRGSRLGGNTGQMMLRFLGWDGFVTSRDVVLCLRDAGLDIAETVTSKRDLAKVQAQFNAWAEETGLAYVQLSRICALSIGENYTAEKLESMMGVDD</sequence>
<organism evidence="1 2">
    <name type="scientific">Bradyrhizobium valentinum</name>
    <dbReference type="NCBI Taxonomy" id="1518501"/>
    <lineage>
        <taxon>Bacteria</taxon>
        <taxon>Pseudomonadati</taxon>
        <taxon>Pseudomonadota</taxon>
        <taxon>Alphaproteobacteria</taxon>
        <taxon>Hyphomicrobiales</taxon>
        <taxon>Nitrobacteraceae</taxon>
        <taxon>Bradyrhizobium</taxon>
    </lineage>
</organism>
<dbReference type="InterPro" id="IPR052891">
    <property type="entry name" value="DNA-3mA_glycosylase"/>
</dbReference>
<comment type="caution">
    <text evidence="1">The sequence shown here is derived from an EMBL/GenBank/DDBJ whole genome shotgun (WGS) entry which is preliminary data.</text>
</comment>
<dbReference type="SUPFAM" id="SSF48150">
    <property type="entry name" value="DNA-glycosylase"/>
    <property type="match status" value="1"/>
</dbReference>
<dbReference type="InterPro" id="IPR005019">
    <property type="entry name" value="Adenine_glyco"/>
</dbReference>
<dbReference type="Proteomes" id="UP000051913">
    <property type="component" value="Unassembled WGS sequence"/>
</dbReference>
<dbReference type="OrthoDB" id="9795156at2"/>
<keyword evidence="2" id="KW-1185">Reference proteome</keyword>
<dbReference type="RefSeq" id="WP_057848984.1">
    <property type="nucleotide sequence ID" value="NZ_LLXX01000026.1"/>
</dbReference>
<proteinExistence type="predicted"/>
<reference evidence="1 2" key="1">
    <citation type="submission" date="2014-03" db="EMBL/GenBank/DDBJ databases">
        <title>Bradyrhizobium valentinum sp. nov., isolated from effective nodules of Lupinus mariae-josephae, a lupine endemic of basic-lime soils in Eastern Spain.</title>
        <authorList>
            <person name="Duran D."/>
            <person name="Rey L."/>
            <person name="Navarro A."/>
            <person name="Busquets A."/>
            <person name="Imperial J."/>
            <person name="Ruiz-Argueso T."/>
        </authorList>
    </citation>
    <scope>NUCLEOTIDE SEQUENCE [LARGE SCALE GENOMIC DNA]</scope>
    <source>
        <strain evidence="1 2">LmjM3</strain>
    </source>
</reference>
<evidence type="ECO:0000313" key="1">
    <source>
        <dbReference type="EMBL" id="KRR12623.1"/>
    </source>
</evidence>
<dbReference type="PANTHER" id="PTHR30037">
    <property type="entry name" value="DNA-3-METHYLADENINE GLYCOSYLASE 1"/>
    <property type="match status" value="1"/>
</dbReference>
<gene>
    <name evidence="1" type="ORF">CP49_17420</name>
</gene>
<dbReference type="InterPro" id="IPR011257">
    <property type="entry name" value="DNA_glycosylase"/>
</dbReference>
<protein>
    <submittedName>
        <fullName evidence="1">3-methyladenine DNA glycosylase</fullName>
    </submittedName>
</protein>
<accession>A0A0R3LDD9</accession>
<dbReference type="GO" id="GO:0006284">
    <property type="term" value="P:base-excision repair"/>
    <property type="evidence" value="ECO:0007669"/>
    <property type="project" value="InterPro"/>
</dbReference>
<dbReference type="STRING" id="1518501.CQ10_02275"/>
<dbReference type="AlphaFoldDB" id="A0A0R3LDD9"/>
<name>A0A0R3LDD9_9BRAD</name>
<dbReference type="EMBL" id="LLXX01000026">
    <property type="protein sequence ID" value="KRR12623.1"/>
    <property type="molecule type" value="Genomic_DNA"/>
</dbReference>